<keyword evidence="6" id="KW-1185">Reference proteome</keyword>
<evidence type="ECO:0000313" key="6">
    <source>
        <dbReference type="Proteomes" id="UP001231124"/>
    </source>
</evidence>
<dbReference type="EMBL" id="JAUSVP010000005">
    <property type="protein sequence ID" value="MDQ0447765.1"/>
    <property type="molecule type" value="Genomic_DNA"/>
</dbReference>
<evidence type="ECO:0000256" key="1">
    <source>
        <dbReference type="ARBA" id="ARBA00010990"/>
    </source>
</evidence>
<proteinExistence type="inferred from homology"/>
<comment type="similarity">
    <text evidence="1">Belongs to the P-Pant transferase superfamily. Gsp/Sfp/HetI/AcpT family.</text>
</comment>
<dbReference type="InterPro" id="IPR050559">
    <property type="entry name" value="P-Pant_transferase_sf"/>
</dbReference>
<evidence type="ECO:0000259" key="3">
    <source>
        <dbReference type="Pfam" id="PF01648"/>
    </source>
</evidence>
<reference evidence="5 6" key="1">
    <citation type="submission" date="2023-07" db="EMBL/GenBank/DDBJ databases">
        <title>Genomic Encyclopedia of Type Strains, Phase IV (KMG-IV): sequencing the most valuable type-strain genomes for metagenomic binning, comparative biology and taxonomic classification.</title>
        <authorList>
            <person name="Goeker M."/>
        </authorList>
    </citation>
    <scope>NUCLEOTIDE SEQUENCE [LARGE SCALE GENOMIC DNA]</scope>
    <source>
        <strain evidence="5 6">DSM 19013</strain>
    </source>
</reference>
<dbReference type="InterPro" id="IPR008278">
    <property type="entry name" value="4-PPantetheinyl_Trfase_dom"/>
</dbReference>
<keyword evidence="2 5" id="KW-0808">Transferase</keyword>
<evidence type="ECO:0000256" key="2">
    <source>
        <dbReference type="ARBA" id="ARBA00022679"/>
    </source>
</evidence>
<evidence type="ECO:0000259" key="4">
    <source>
        <dbReference type="Pfam" id="PF22624"/>
    </source>
</evidence>
<dbReference type="Pfam" id="PF22624">
    <property type="entry name" value="AASDHPPT_N"/>
    <property type="match status" value="1"/>
</dbReference>
<dbReference type="EC" id="2.7.8.-" evidence="5"/>
<dbReference type="RefSeq" id="WP_238202964.1">
    <property type="nucleotide sequence ID" value="NZ_BPQE01000011.1"/>
</dbReference>
<dbReference type="Gene3D" id="3.90.470.20">
    <property type="entry name" value="4'-phosphopantetheinyl transferase domain"/>
    <property type="match status" value="2"/>
</dbReference>
<comment type="caution">
    <text evidence="5">The sequence shown here is derived from an EMBL/GenBank/DDBJ whole genome shotgun (WGS) entry which is preliminary data.</text>
</comment>
<feature type="domain" description="4'-phosphopantetheinyl transferase" evidence="3">
    <location>
        <begin position="107"/>
        <end position="196"/>
    </location>
</feature>
<dbReference type="InterPro" id="IPR037143">
    <property type="entry name" value="4-PPantetheinyl_Trfase_dom_sf"/>
</dbReference>
<accession>A0ABU0HZJ8</accession>
<name>A0ABU0HZJ8_9HYPH</name>
<dbReference type="PANTHER" id="PTHR12215">
    <property type="entry name" value="PHOSPHOPANTETHEINE TRANSFERASE"/>
    <property type="match status" value="1"/>
</dbReference>
<dbReference type="InterPro" id="IPR055066">
    <property type="entry name" value="AASDHPPT_N"/>
</dbReference>
<dbReference type="GO" id="GO:0016740">
    <property type="term" value="F:transferase activity"/>
    <property type="evidence" value="ECO:0007669"/>
    <property type="project" value="UniProtKB-KW"/>
</dbReference>
<feature type="domain" description="4'-phosphopantetheinyl transferase N-terminal" evidence="4">
    <location>
        <begin position="23"/>
        <end position="100"/>
    </location>
</feature>
<dbReference type="SUPFAM" id="SSF56214">
    <property type="entry name" value="4'-phosphopantetheinyl transferase"/>
    <property type="match status" value="2"/>
</dbReference>
<dbReference type="PANTHER" id="PTHR12215:SF10">
    <property type="entry name" value="L-AMINOADIPATE-SEMIALDEHYDE DEHYDROGENASE-PHOSPHOPANTETHEINYL TRANSFERASE"/>
    <property type="match status" value="1"/>
</dbReference>
<dbReference type="Pfam" id="PF01648">
    <property type="entry name" value="ACPS"/>
    <property type="match status" value="1"/>
</dbReference>
<evidence type="ECO:0000313" key="5">
    <source>
        <dbReference type="EMBL" id="MDQ0447765.1"/>
    </source>
</evidence>
<sequence length="235" mass="24810">MTHATVVVVDLRIDPASLPACEAVLDGEERQRAGRFLREADRWRFIASHAAMRMILGQALAASPSILAFAREEGGRPFLVGPGEGLLDFSLSHSGDHAVIGFVRGTRIGVDIEARRPLADALRIAGSHFAADETAALAALPPPAVEASFFGLWTRKEAVVKALGTGLSLPLSRFSVSVPPKPPLMLRQVGIGTGWTLAEISAPPGTEATVAVTTEAARITVEHLAPGWADTIAEK</sequence>
<organism evidence="5 6">
    <name type="scientific">Methylobacterium aerolatum</name>
    <dbReference type="NCBI Taxonomy" id="418708"/>
    <lineage>
        <taxon>Bacteria</taxon>
        <taxon>Pseudomonadati</taxon>
        <taxon>Pseudomonadota</taxon>
        <taxon>Alphaproteobacteria</taxon>
        <taxon>Hyphomicrobiales</taxon>
        <taxon>Methylobacteriaceae</taxon>
        <taxon>Methylobacterium</taxon>
    </lineage>
</organism>
<dbReference type="Proteomes" id="UP001231124">
    <property type="component" value="Unassembled WGS sequence"/>
</dbReference>
<protein>
    <submittedName>
        <fullName evidence="5">4'-phosphopantetheinyl transferase</fullName>
        <ecNumber evidence="5">2.7.8.-</ecNumber>
    </submittedName>
</protein>
<gene>
    <name evidence="5" type="ORF">QO012_002265</name>
</gene>